<dbReference type="Proteomes" id="UP000772618">
    <property type="component" value="Unassembled WGS sequence"/>
</dbReference>
<keyword evidence="4" id="KW-1185">Reference proteome</keyword>
<comment type="caution">
    <text evidence="3">The sequence shown here is derived from an EMBL/GenBank/DDBJ whole genome shotgun (WGS) entry which is preliminary data.</text>
</comment>
<name>A0ABS5VSR6_9BACT</name>
<reference evidence="3 4" key="1">
    <citation type="submission" date="2021-05" db="EMBL/GenBank/DDBJ databases">
        <title>A Polyphasic approach of four new species of the genus Ohtaekwangia: Ohtaekwangia histidinii sp. nov., Ohtaekwangia cretensis sp. nov., Ohtaekwangia indiensis sp. nov., Ohtaekwangia reichenbachii sp. nov. from diverse environment.</title>
        <authorList>
            <person name="Octaviana S."/>
        </authorList>
    </citation>
    <scope>NUCLEOTIDE SEQUENCE [LARGE SCALE GENOMIC DNA]</scope>
    <source>
        <strain evidence="3 4">PWU20</strain>
    </source>
</reference>
<protein>
    <submittedName>
        <fullName evidence="3">4'-phosphopantetheinyl transferase superfamily protein</fullName>
    </submittedName>
</protein>
<feature type="domain" description="4'-phosphopantetheinyl transferase" evidence="2">
    <location>
        <begin position="105"/>
        <end position="169"/>
    </location>
</feature>
<evidence type="ECO:0000256" key="1">
    <source>
        <dbReference type="ARBA" id="ARBA00022679"/>
    </source>
</evidence>
<evidence type="ECO:0000259" key="2">
    <source>
        <dbReference type="Pfam" id="PF01648"/>
    </source>
</evidence>
<dbReference type="GO" id="GO:0016740">
    <property type="term" value="F:transferase activity"/>
    <property type="evidence" value="ECO:0007669"/>
    <property type="project" value="UniProtKB-KW"/>
</dbReference>
<dbReference type="EMBL" id="JAHESD010000021">
    <property type="protein sequence ID" value="MBT1703880.1"/>
    <property type="molecule type" value="Genomic_DNA"/>
</dbReference>
<dbReference type="Gene3D" id="3.90.470.20">
    <property type="entry name" value="4'-phosphopantetheinyl transferase domain"/>
    <property type="match status" value="1"/>
</dbReference>
<sequence>MPLEKLIDNIESAWAIWKITESETQLSDKINSIDRVPESVTNPFKRLEYLAGRVVIKKLLENWSLQYEGLVKDEFGKPYLKNFSFHISLSHSYPYVAAVINQKFAVGIDLEQPKEKLLRIGPRVLNQQELQDAGIDIVKHCIYWCSKEALIKIYGKKDLMLAKNLAIEPFSIQKQGSITGRIIVGSNETLVKLNYHVSDNFVVVHN</sequence>
<gene>
    <name evidence="3" type="ORF">KK060_11345</name>
</gene>
<keyword evidence="1 3" id="KW-0808">Transferase</keyword>
<organism evidence="3 4">
    <name type="scientific">Chryseosolibacter indicus</name>
    <dbReference type="NCBI Taxonomy" id="2782351"/>
    <lineage>
        <taxon>Bacteria</taxon>
        <taxon>Pseudomonadati</taxon>
        <taxon>Bacteroidota</taxon>
        <taxon>Cytophagia</taxon>
        <taxon>Cytophagales</taxon>
        <taxon>Chryseotaleaceae</taxon>
        <taxon>Chryseosolibacter</taxon>
    </lineage>
</organism>
<proteinExistence type="predicted"/>
<dbReference type="InterPro" id="IPR037143">
    <property type="entry name" value="4-PPantetheinyl_Trfase_dom_sf"/>
</dbReference>
<dbReference type="SUPFAM" id="SSF56214">
    <property type="entry name" value="4'-phosphopantetheinyl transferase"/>
    <property type="match status" value="2"/>
</dbReference>
<dbReference type="RefSeq" id="WP_254153841.1">
    <property type="nucleotide sequence ID" value="NZ_JAHESD010000021.1"/>
</dbReference>
<evidence type="ECO:0000313" key="3">
    <source>
        <dbReference type="EMBL" id="MBT1703880.1"/>
    </source>
</evidence>
<dbReference type="InterPro" id="IPR008278">
    <property type="entry name" value="4-PPantetheinyl_Trfase_dom"/>
</dbReference>
<accession>A0ABS5VSR6</accession>
<evidence type="ECO:0000313" key="4">
    <source>
        <dbReference type="Proteomes" id="UP000772618"/>
    </source>
</evidence>
<dbReference type="Pfam" id="PF01648">
    <property type="entry name" value="ACPS"/>
    <property type="match status" value="1"/>
</dbReference>